<dbReference type="InterPro" id="IPR032675">
    <property type="entry name" value="LRR_dom_sf"/>
</dbReference>
<evidence type="ECO:0000259" key="1">
    <source>
        <dbReference type="PROSITE" id="PS50181"/>
    </source>
</evidence>
<dbReference type="InterPro" id="IPR001810">
    <property type="entry name" value="F-box_dom"/>
</dbReference>
<gene>
    <name evidence="2" type="ORF">FCM35_KLT19915</name>
</gene>
<dbReference type="AlphaFoldDB" id="A0A833RI44"/>
<dbReference type="SUPFAM" id="SSF81383">
    <property type="entry name" value="F-box domain"/>
    <property type="match status" value="1"/>
</dbReference>
<dbReference type="SMART" id="SM00256">
    <property type="entry name" value="FBOX"/>
    <property type="match status" value="1"/>
</dbReference>
<dbReference type="Pfam" id="PF24758">
    <property type="entry name" value="LRR_At5g56370"/>
    <property type="match status" value="1"/>
</dbReference>
<proteinExistence type="predicted"/>
<keyword evidence="3" id="KW-1185">Reference proteome</keyword>
<dbReference type="InterPro" id="IPR053781">
    <property type="entry name" value="F-box_AtFBL13-like"/>
</dbReference>
<evidence type="ECO:0000313" key="2">
    <source>
        <dbReference type="EMBL" id="KAF3335408.1"/>
    </source>
</evidence>
<dbReference type="InterPro" id="IPR036047">
    <property type="entry name" value="F-box-like_dom_sf"/>
</dbReference>
<feature type="domain" description="F-box" evidence="1">
    <location>
        <begin position="5"/>
        <end position="41"/>
    </location>
</feature>
<dbReference type="SUPFAM" id="SSF52058">
    <property type="entry name" value="L domain-like"/>
    <property type="match status" value="1"/>
</dbReference>
<evidence type="ECO:0000313" key="3">
    <source>
        <dbReference type="Proteomes" id="UP000623129"/>
    </source>
</evidence>
<dbReference type="PROSITE" id="PS50181">
    <property type="entry name" value="FBOX"/>
    <property type="match status" value="1"/>
</dbReference>
<dbReference type="PANTHER" id="PTHR34223:SF51">
    <property type="entry name" value="OS06G0556300 PROTEIN"/>
    <property type="match status" value="1"/>
</dbReference>
<protein>
    <submittedName>
        <fullName evidence="2">F-box/LRR-repeat protein</fullName>
    </submittedName>
</protein>
<dbReference type="Gene3D" id="3.80.10.10">
    <property type="entry name" value="Ribonuclease Inhibitor"/>
    <property type="match status" value="1"/>
</dbReference>
<name>A0A833RI44_9POAL</name>
<sequence length="437" mass="50904">MSKESDMISDLPDEMLQHVLSFLGTKETVQTSLLSKRWVNLWTSLPSLKFIPDDFGAVYERQLNIREKKLDIDEYRLNIQEKKLFGAYFKRFVETVLYHREASVLDTFLIKFPIYFDKDKCSDLVRKCVNYAMKHNARVFSMYASIPSEQLLACLFNWESIEELCLLIWHPYMSEVIPPVVNLPCIRRLHLKKIIFYSGSISRLLSGCPKLEMLSLEDCFGEFSCIFSQNLKYLFLRDCGLKFPPDKESMRITSTLHGDTVESKILTLSGSAVIFILKIPGASALNNPSSFMQNFIYRFELNDHLCCLSSVTMLNLYRENFKMLEKELQKLGEFHCLKKLLLNGWCMICNFSPVALFLQKSPNLQELNLINIQNCKGEETDVHQMGYNSMLLELSRCKNLKKVRIKLWKDHHIRANKVEEASLPKREGFENIEIVLY</sequence>
<accession>A0A833RI44</accession>
<dbReference type="InterPro" id="IPR055411">
    <property type="entry name" value="LRR_FXL15/At3g58940/PEG3-like"/>
</dbReference>
<dbReference type="InterPro" id="IPR053197">
    <property type="entry name" value="F-box_SCFL_complex_component"/>
</dbReference>
<dbReference type="OrthoDB" id="588113at2759"/>
<dbReference type="PANTHER" id="PTHR34223">
    <property type="entry name" value="OS11G0201299 PROTEIN"/>
    <property type="match status" value="1"/>
</dbReference>
<dbReference type="Gene3D" id="1.20.1280.50">
    <property type="match status" value="1"/>
</dbReference>
<comment type="caution">
    <text evidence="2">The sequence shown here is derived from an EMBL/GenBank/DDBJ whole genome shotgun (WGS) entry which is preliminary data.</text>
</comment>
<dbReference type="Proteomes" id="UP000623129">
    <property type="component" value="Unassembled WGS sequence"/>
</dbReference>
<organism evidence="2 3">
    <name type="scientific">Carex littledalei</name>
    <dbReference type="NCBI Taxonomy" id="544730"/>
    <lineage>
        <taxon>Eukaryota</taxon>
        <taxon>Viridiplantae</taxon>
        <taxon>Streptophyta</taxon>
        <taxon>Embryophyta</taxon>
        <taxon>Tracheophyta</taxon>
        <taxon>Spermatophyta</taxon>
        <taxon>Magnoliopsida</taxon>
        <taxon>Liliopsida</taxon>
        <taxon>Poales</taxon>
        <taxon>Cyperaceae</taxon>
        <taxon>Cyperoideae</taxon>
        <taxon>Cariceae</taxon>
        <taxon>Carex</taxon>
        <taxon>Carex subgen. Euthyceras</taxon>
    </lineage>
</organism>
<dbReference type="EMBL" id="SWLB01000008">
    <property type="protein sequence ID" value="KAF3335408.1"/>
    <property type="molecule type" value="Genomic_DNA"/>
</dbReference>
<dbReference type="CDD" id="cd22160">
    <property type="entry name" value="F-box_AtFBL13-like"/>
    <property type="match status" value="1"/>
</dbReference>
<dbReference type="Pfam" id="PF00646">
    <property type="entry name" value="F-box"/>
    <property type="match status" value="1"/>
</dbReference>
<reference evidence="2" key="1">
    <citation type="submission" date="2020-01" db="EMBL/GenBank/DDBJ databases">
        <title>Genome sequence of Kobresia littledalei, the first chromosome-level genome in the family Cyperaceae.</title>
        <authorList>
            <person name="Qu G."/>
        </authorList>
    </citation>
    <scope>NUCLEOTIDE SEQUENCE</scope>
    <source>
        <strain evidence="2">C.B.Clarke</strain>
        <tissue evidence="2">Leaf</tissue>
    </source>
</reference>